<dbReference type="KEGG" id="cdx:CDES_08980"/>
<dbReference type="InterPro" id="IPR022742">
    <property type="entry name" value="Hydrolase_4"/>
</dbReference>
<gene>
    <name evidence="2" type="ORF">CDES_08980</name>
</gene>
<evidence type="ECO:0000313" key="3">
    <source>
        <dbReference type="Proteomes" id="UP000068067"/>
    </source>
</evidence>
<protein>
    <recommendedName>
        <fullName evidence="1">Serine aminopeptidase S33 domain-containing protein</fullName>
    </recommendedName>
</protein>
<sequence>MTCSNDVVPLASHKIENQPIVVFMTRSQIPHPVDAWSTDVLGPDYQFHTIDLGADPDKETDVVATVVRYNPDGAVEESDPYFSRPALLWVHGMTDYFFHTEFAEFFHNEGYAVYALDLRKCGRSHRPGQRWHYTTDLEFYFPDLNAAEDLITLNHPQLIPVAHSTGGLIVPLWLNHLREHEPSRLESIPALVLNSPWLDMMYPKLFIKAVTPLVKIVGTLTPKVLVPGGGLGTYGESIHKDFHGEWDFNTRMKPVAGHRKSIGWLKTILENQRRIHNDDINVGVDVLTLRSARSWLKPQYSEKTNASDAVLDVEQIQQWATHLSDPSSRVQVVPIENARHDIFLSREPVRTQAMIVMRDWLSERVSVHQPEQRS</sequence>
<dbReference type="Proteomes" id="UP000068067">
    <property type="component" value="Chromosome"/>
</dbReference>
<dbReference type="SUPFAM" id="SSF53474">
    <property type="entry name" value="alpha/beta-Hydrolases"/>
    <property type="match status" value="1"/>
</dbReference>
<feature type="domain" description="Serine aminopeptidase S33" evidence="1">
    <location>
        <begin position="85"/>
        <end position="289"/>
    </location>
</feature>
<accession>A0A0M4CJZ4</accession>
<keyword evidence="3" id="KW-1185">Reference proteome</keyword>
<name>A0A0M4CJZ4_9CORY</name>
<dbReference type="EMBL" id="CP009220">
    <property type="protein sequence ID" value="ALC06188.1"/>
    <property type="molecule type" value="Genomic_DNA"/>
</dbReference>
<reference evidence="2 3" key="1">
    <citation type="submission" date="2014-08" db="EMBL/GenBank/DDBJ databases">
        <title>Complete genome sequence of Corynebacterium deserti GIMN1.010 (=DSM 45689), isolated from desert sand in western China.</title>
        <authorList>
            <person name="Ruckert C."/>
            <person name="Albersmeier A."/>
            <person name="Kalinowski J."/>
        </authorList>
    </citation>
    <scope>NUCLEOTIDE SEQUENCE [LARGE SCALE GENOMIC DNA]</scope>
    <source>
        <strain evidence="2 3">GIMN1.010</strain>
    </source>
</reference>
<dbReference type="PANTHER" id="PTHR42886:SF29">
    <property type="entry name" value="PUMMELIG, ISOFORM A"/>
    <property type="match status" value="1"/>
</dbReference>
<dbReference type="PATRIC" id="fig|931089.4.peg.1808"/>
<dbReference type="InterPro" id="IPR029058">
    <property type="entry name" value="AB_hydrolase_fold"/>
</dbReference>
<organism evidence="2 3">
    <name type="scientific">Corynebacterium deserti GIMN1.010</name>
    <dbReference type="NCBI Taxonomy" id="931089"/>
    <lineage>
        <taxon>Bacteria</taxon>
        <taxon>Bacillati</taxon>
        <taxon>Actinomycetota</taxon>
        <taxon>Actinomycetes</taxon>
        <taxon>Mycobacteriales</taxon>
        <taxon>Corynebacteriaceae</taxon>
        <taxon>Corynebacterium</taxon>
    </lineage>
</organism>
<evidence type="ECO:0000259" key="1">
    <source>
        <dbReference type="Pfam" id="PF12146"/>
    </source>
</evidence>
<dbReference type="STRING" id="931089.CDES_08980"/>
<proteinExistence type="predicted"/>
<dbReference type="AlphaFoldDB" id="A0A0M4CJZ4"/>
<dbReference type="Pfam" id="PF12146">
    <property type="entry name" value="Hydrolase_4"/>
    <property type="match status" value="1"/>
</dbReference>
<dbReference type="PANTHER" id="PTHR42886">
    <property type="entry name" value="RE40534P-RELATED"/>
    <property type="match status" value="1"/>
</dbReference>
<dbReference type="Gene3D" id="3.40.50.1820">
    <property type="entry name" value="alpha/beta hydrolase"/>
    <property type="match status" value="1"/>
</dbReference>
<evidence type="ECO:0000313" key="2">
    <source>
        <dbReference type="EMBL" id="ALC06188.1"/>
    </source>
</evidence>